<feature type="region of interest" description="Disordered" evidence="1">
    <location>
        <begin position="25"/>
        <end position="46"/>
    </location>
</feature>
<evidence type="ECO:0008006" key="5">
    <source>
        <dbReference type="Google" id="ProtNLM"/>
    </source>
</evidence>
<accession>A0A5C6AIQ2</accession>
<dbReference type="OrthoDB" id="286118at2"/>
<keyword evidence="4" id="KW-1185">Reference proteome</keyword>
<dbReference type="EMBL" id="SJPR01000001">
    <property type="protein sequence ID" value="TWT99266.1"/>
    <property type="molecule type" value="Genomic_DNA"/>
</dbReference>
<reference evidence="3 4" key="1">
    <citation type="submission" date="2019-02" db="EMBL/GenBank/DDBJ databases">
        <title>Deep-cultivation of Planctomycetes and their phenomic and genomic characterization uncovers novel biology.</title>
        <authorList>
            <person name="Wiegand S."/>
            <person name="Jogler M."/>
            <person name="Boedeker C."/>
            <person name="Pinto D."/>
            <person name="Vollmers J."/>
            <person name="Rivas-Marin E."/>
            <person name="Kohn T."/>
            <person name="Peeters S.H."/>
            <person name="Heuer A."/>
            <person name="Rast P."/>
            <person name="Oberbeckmann S."/>
            <person name="Bunk B."/>
            <person name="Jeske O."/>
            <person name="Meyerdierks A."/>
            <person name="Storesund J.E."/>
            <person name="Kallscheuer N."/>
            <person name="Luecker S."/>
            <person name="Lage O.M."/>
            <person name="Pohl T."/>
            <person name="Merkel B.J."/>
            <person name="Hornburger P."/>
            <person name="Mueller R.-W."/>
            <person name="Bruemmer F."/>
            <person name="Labrenz M."/>
            <person name="Spormann A.M."/>
            <person name="Op Den Camp H."/>
            <person name="Overmann J."/>
            <person name="Amann R."/>
            <person name="Jetten M.S.M."/>
            <person name="Mascher T."/>
            <person name="Medema M.H."/>
            <person name="Devos D.P."/>
            <person name="Kaster A.-K."/>
            <person name="Ovreas L."/>
            <person name="Rohde M."/>
            <person name="Galperin M.Y."/>
            <person name="Jogler C."/>
        </authorList>
    </citation>
    <scope>NUCLEOTIDE SEQUENCE [LARGE SCALE GENOMIC DNA]</scope>
    <source>
        <strain evidence="3 4">Pla108</strain>
    </source>
</reference>
<dbReference type="PROSITE" id="PS51257">
    <property type="entry name" value="PROKAR_LIPOPROTEIN"/>
    <property type="match status" value="1"/>
</dbReference>
<evidence type="ECO:0000313" key="3">
    <source>
        <dbReference type="EMBL" id="TWT99266.1"/>
    </source>
</evidence>
<evidence type="ECO:0000256" key="2">
    <source>
        <dbReference type="SAM" id="SignalP"/>
    </source>
</evidence>
<keyword evidence="2" id="KW-0732">Signal</keyword>
<protein>
    <recommendedName>
        <fullName evidence="5">Lumazine-binding domain protein</fullName>
    </recommendedName>
</protein>
<proteinExistence type="predicted"/>
<dbReference type="RefSeq" id="WP_146441629.1">
    <property type="nucleotide sequence ID" value="NZ_SJPR01000001.1"/>
</dbReference>
<name>A0A5C6AIQ2_9BACT</name>
<feature type="chain" id="PRO_5023001370" description="Lumazine-binding domain protein" evidence="2">
    <location>
        <begin position="26"/>
        <end position="198"/>
    </location>
</feature>
<feature type="signal peptide" evidence="2">
    <location>
        <begin position="1"/>
        <end position="25"/>
    </location>
</feature>
<evidence type="ECO:0000256" key="1">
    <source>
        <dbReference type="SAM" id="MobiDB-lite"/>
    </source>
</evidence>
<gene>
    <name evidence="3" type="ORF">Pla108_02010</name>
</gene>
<evidence type="ECO:0000313" key="4">
    <source>
        <dbReference type="Proteomes" id="UP000317421"/>
    </source>
</evidence>
<dbReference type="Proteomes" id="UP000317421">
    <property type="component" value="Unassembled WGS sequence"/>
</dbReference>
<comment type="caution">
    <text evidence="3">The sequence shown here is derived from an EMBL/GenBank/DDBJ whole genome shotgun (WGS) entry which is preliminary data.</text>
</comment>
<sequence length="198" mass="20375" precursor="true">MRYYSFFAVPVVVLLVSAGCSPSGTAPTAGATATQSSATADAEQPLDPATARAIGASTDAFMRAILSGDSESAARLLTTKAARRYAADHGVLTPMGMQVERLNVGEVRLLSESEAAAQCLVQEPGVTATHELCCLLKLEASGWRVCGIASEAGAETPVVISFEDEPVPTTPPTQFVEQPGLGAEAPRTAAAPGTAEIR</sequence>
<dbReference type="AlphaFoldDB" id="A0A5C6AIQ2"/>
<organism evidence="3 4">
    <name type="scientific">Botrimarina colliarenosi</name>
    <dbReference type="NCBI Taxonomy" id="2528001"/>
    <lineage>
        <taxon>Bacteria</taxon>
        <taxon>Pseudomonadati</taxon>
        <taxon>Planctomycetota</taxon>
        <taxon>Planctomycetia</taxon>
        <taxon>Pirellulales</taxon>
        <taxon>Lacipirellulaceae</taxon>
        <taxon>Botrimarina</taxon>
    </lineage>
</organism>
<feature type="compositionally biased region" description="Low complexity" evidence="1">
    <location>
        <begin position="25"/>
        <end position="40"/>
    </location>
</feature>
<feature type="region of interest" description="Disordered" evidence="1">
    <location>
        <begin position="166"/>
        <end position="198"/>
    </location>
</feature>